<dbReference type="InterPro" id="IPR008948">
    <property type="entry name" value="L-Aspartase-like"/>
</dbReference>
<organism evidence="3 4">
    <name type="scientific">Comamonas aquatica DA1877</name>
    <dbReference type="NCBI Taxonomy" id="1457173"/>
    <lineage>
        <taxon>Bacteria</taxon>
        <taxon>Pseudomonadati</taxon>
        <taxon>Pseudomonadota</taxon>
        <taxon>Betaproteobacteria</taxon>
        <taxon>Burkholderiales</taxon>
        <taxon>Comamonadaceae</taxon>
        <taxon>Comamonas</taxon>
    </lineage>
</organism>
<dbReference type="PRINTS" id="PR00149">
    <property type="entry name" value="FUMRATELYASE"/>
</dbReference>
<evidence type="ECO:0000313" key="4">
    <source>
        <dbReference type="Proteomes" id="UP000020766"/>
    </source>
</evidence>
<reference evidence="3 4" key="1">
    <citation type="submission" date="2014-01" db="EMBL/GenBank/DDBJ databases">
        <title>Interspecies Systems Biology Uncovers Metabolites Affecting C. elegans Gene Expression and Life History Traits.</title>
        <authorList>
            <person name="Watson E."/>
            <person name="Macneil L.T."/>
            <person name="Ritter A.D."/>
            <person name="Yilmaz L.S."/>
            <person name="Rosebrock A.P."/>
            <person name="Caudy A.A."/>
            <person name="Walhout A.J."/>
        </authorList>
    </citation>
    <scope>NUCLEOTIDE SEQUENCE [LARGE SCALE GENOMIC DNA]</scope>
    <source>
        <strain evidence="3 4">DA1877</strain>
    </source>
</reference>
<protein>
    <submittedName>
        <fullName evidence="3">3-carboxy-cis,cis-muconate cycloisomerase</fullName>
    </submittedName>
</protein>
<dbReference type="PANTHER" id="PTHR43172:SF2">
    <property type="entry name" value="ADENYLOSUCCINATE LYASE C-TERMINAL DOMAIN-CONTAINING PROTEIN"/>
    <property type="match status" value="1"/>
</dbReference>
<dbReference type="Proteomes" id="UP000020766">
    <property type="component" value="Unassembled WGS sequence"/>
</dbReference>
<dbReference type="Gene3D" id="1.20.200.10">
    <property type="entry name" value="Fumarase/aspartase (Central domain)"/>
    <property type="match status" value="1"/>
</dbReference>
<comment type="caution">
    <text evidence="3">The sequence shown here is derived from an EMBL/GenBank/DDBJ whole genome shotgun (WGS) entry which is preliminary data.</text>
</comment>
<dbReference type="SUPFAM" id="SSF48557">
    <property type="entry name" value="L-aspartase-like"/>
    <property type="match status" value="1"/>
</dbReference>
<evidence type="ECO:0000256" key="1">
    <source>
        <dbReference type="ARBA" id="ARBA00034772"/>
    </source>
</evidence>
<keyword evidence="4" id="KW-1185">Reference proteome</keyword>
<gene>
    <name evidence="3" type="ORF">AX13_14550</name>
</gene>
<dbReference type="Pfam" id="PF00206">
    <property type="entry name" value="Lyase_1"/>
    <property type="match status" value="1"/>
</dbReference>
<evidence type="ECO:0000313" key="3">
    <source>
        <dbReference type="EMBL" id="EXU80852.1"/>
    </source>
</evidence>
<accession>A0A014QCE3</accession>
<dbReference type="GO" id="GO:0016853">
    <property type="term" value="F:isomerase activity"/>
    <property type="evidence" value="ECO:0007669"/>
    <property type="project" value="UniProtKB-KW"/>
</dbReference>
<feature type="domain" description="Fumarate lyase N-terminal" evidence="2">
    <location>
        <begin position="19"/>
        <end position="284"/>
    </location>
</feature>
<dbReference type="InterPro" id="IPR022761">
    <property type="entry name" value="Fumarate_lyase_N"/>
</dbReference>
<dbReference type="InterPro" id="IPR000362">
    <property type="entry name" value="Fumarate_lyase_fam"/>
</dbReference>
<sequence length="462" mass="49938">MSLVSAYLHPLPATELFSDALWVEAMLRFEAQLARAQADCDLIPEAAAQAIEQACACVLLDPVQMAQRARETGALAMAVVEPLQHWLRSHRPEGLAWLHWGTTTQDVVDTANALLTAQALALLQQELQGLQQQLLRLAADHAATPILGRSLLQPAQVTSFGLKCAQTAAALGRSSVQLQRLSAQALCVQLGGAVGNNAVLAEEARRVEQALAQRLGLGACGHSWHTQRDSWLRLGMEVAVCGGALAKLAKDWSLLSQYEVGELSEAARGQTSSAMPHKRNPVHCLQALAHTRSVPQLAATLLACMEQAHERALGEWQAEVVHWAQLWTQVHAAAAALRLAAEGLQVHAPRMHANVEGLHGVVFSEPLTQVLARWLSKPEAQRIVADGSQQALQQARPLPDVVVDHLVQQGHAVPAELQSQLHAAANAQLAVQVSAARCHALIDDMPRVQHPGWEEARHDTHF</sequence>
<dbReference type="PANTHER" id="PTHR43172">
    <property type="entry name" value="ADENYLOSUCCINATE LYASE"/>
    <property type="match status" value="1"/>
</dbReference>
<dbReference type="AlphaFoldDB" id="A0A014QCE3"/>
<proteinExistence type="inferred from homology"/>
<dbReference type="PATRIC" id="fig|1457173.3.peg.1195"/>
<dbReference type="EMBL" id="JBOK01000005">
    <property type="protein sequence ID" value="EXU80852.1"/>
    <property type="molecule type" value="Genomic_DNA"/>
</dbReference>
<keyword evidence="3" id="KW-0413">Isomerase</keyword>
<name>A0A014QCE3_9BURK</name>
<comment type="similarity">
    <text evidence="1">Belongs to the class-II fumarase/aspartase family.</text>
</comment>
<dbReference type="Gene3D" id="1.10.40.30">
    <property type="entry name" value="Fumarase/aspartase (C-terminal domain)"/>
    <property type="match status" value="1"/>
</dbReference>
<evidence type="ECO:0000259" key="2">
    <source>
        <dbReference type="Pfam" id="PF00206"/>
    </source>
</evidence>